<keyword evidence="2" id="KW-0812">Transmembrane</keyword>
<evidence type="ECO:0000256" key="1">
    <source>
        <dbReference type="SAM" id="MobiDB-lite"/>
    </source>
</evidence>
<name>A0A1G1YH77_9BACT</name>
<organism evidence="3 4">
    <name type="scientific">Candidatus Buchananbacteria bacterium RIFCSPHIGHO2_02_FULL_56_16</name>
    <dbReference type="NCBI Taxonomy" id="1797542"/>
    <lineage>
        <taxon>Bacteria</taxon>
        <taxon>Candidatus Buchananiibacteriota</taxon>
    </lineage>
</organism>
<evidence type="ECO:0000256" key="2">
    <source>
        <dbReference type="SAM" id="Phobius"/>
    </source>
</evidence>
<feature type="compositionally biased region" description="Basic and acidic residues" evidence="1">
    <location>
        <begin position="158"/>
        <end position="173"/>
    </location>
</feature>
<gene>
    <name evidence="3" type="ORF">A3J59_03165</name>
</gene>
<feature type="region of interest" description="Disordered" evidence="1">
    <location>
        <begin position="1"/>
        <end position="187"/>
    </location>
</feature>
<dbReference type="EMBL" id="MHIL01000023">
    <property type="protein sequence ID" value="OGY51136.1"/>
    <property type="molecule type" value="Genomic_DNA"/>
</dbReference>
<evidence type="ECO:0000313" key="4">
    <source>
        <dbReference type="Proteomes" id="UP000177310"/>
    </source>
</evidence>
<feature type="transmembrane region" description="Helical" evidence="2">
    <location>
        <begin position="226"/>
        <end position="253"/>
    </location>
</feature>
<dbReference type="AlphaFoldDB" id="A0A1G1YH77"/>
<keyword evidence="2" id="KW-1133">Transmembrane helix</keyword>
<feature type="compositionally biased region" description="Gly residues" evidence="1">
    <location>
        <begin position="25"/>
        <end position="35"/>
    </location>
</feature>
<sequence length="330" mass="36003">MADDLQRRRDLRGEQHQARQQQGASTGGSGFGPIGPKGRRAVIKLTFGYKVPKSKQKQAPKKSDAGQQPSWAEQNWPGNKPAQEDKQGAPTQSAPGSGQSKHSGSPDDRVYGPGGAAGVRGSGTPLSHEEKQQRQQDGQKNLDERKKDPQGAANREFTGAEKQRQDRQTKRADQANAAPDEPDESALRRGLRAARQLVRRATRGQQVGASVAVGSRYRSVQRAVDAVKLFTGGLGSLGEVFFSAWVFIFVAHGEWLYSAVINPQYKIAWWKKALVIFADLIIFTVIFLLLLFVGTIGYIFIHPLETIKIVMGAMWQGLKALIGGFSSSSP</sequence>
<dbReference type="STRING" id="1797542.A3J59_03165"/>
<accession>A0A1G1YH77</accession>
<dbReference type="Proteomes" id="UP000177310">
    <property type="component" value="Unassembled WGS sequence"/>
</dbReference>
<keyword evidence="2" id="KW-0472">Membrane</keyword>
<reference evidence="3 4" key="1">
    <citation type="journal article" date="2016" name="Nat. Commun.">
        <title>Thousands of microbial genomes shed light on interconnected biogeochemical processes in an aquifer system.</title>
        <authorList>
            <person name="Anantharaman K."/>
            <person name="Brown C.T."/>
            <person name="Hug L.A."/>
            <person name="Sharon I."/>
            <person name="Castelle C.J."/>
            <person name="Probst A.J."/>
            <person name="Thomas B.C."/>
            <person name="Singh A."/>
            <person name="Wilkins M.J."/>
            <person name="Karaoz U."/>
            <person name="Brodie E.L."/>
            <person name="Williams K.H."/>
            <person name="Hubbard S.S."/>
            <person name="Banfield J.F."/>
        </authorList>
    </citation>
    <scope>NUCLEOTIDE SEQUENCE [LARGE SCALE GENOMIC DNA]</scope>
</reference>
<feature type="compositionally biased region" description="Basic and acidic residues" evidence="1">
    <location>
        <begin position="140"/>
        <end position="149"/>
    </location>
</feature>
<feature type="compositionally biased region" description="Basic and acidic residues" evidence="1">
    <location>
        <begin position="1"/>
        <end position="17"/>
    </location>
</feature>
<feature type="transmembrane region" description="Helical" evidence="2">
    <location>
        <begin position="273"/>
        <end position="301"/>
    </location>
</feature>
<proteinExistence type="predicted"/>
<evidence type="ECO:0000313" key="3">
    <source>
        <dbReference type="EMBL" id="OGY51136.1"/>
    </source>
</evidence>
<protein>
    <submittedName>
        <fullName evidence="3">Uncharacterized protein</fullName>
    </submittedName>
</protein>
<comment type="caution">
    <text evidence="3">The sequence shown here is derived from an EMBL/GenBank/DDBJ whole genome shotgun (WGS) entry which is preliminary data.</text>
</comment>
<feature type="compositionally biased region" description="Polar residues" evidence="1">
    <location>
        <begin position="65"/>
        <end position="77"/>
    </location>
</feature>
<feature type="compositionally biased region" description="Polar residues" evidence="1">
    <location>
        <begin position="89"/>
        <end position="103"/>
    </location>
</feature>
<feature type="compositionally biased region" description="Gly residues" evidence="1">
    <location>
        <begin position="112"/>
        <end position="121"/>
    </location>
</feature>